<reference evidence="6 7" key="1">
    <citation type="submission" date="2018-10" db="EMBL/GenBank/DDBJ databases">
        <title>Isolation from soil.</title>
        <authorList>
            <person name="Hu J."/>
        </authorList>
    </citation>
    <scope>NUCLEOTIDE SEQUENCE [LARGE SCALE GENOMIC DNA]</scope>
    <source>
        <strain evidence="6 7">NEAU-Ht49</strain>
    </source>
</reference>
<feature type="domain" description="HTH araC/xylS-type" evidence="5">
    <location>
        <begin position="230"/>
        <end position="332"/>
    </location>
</feature>
<keyword evidence="2" id="KW-0238">DNA-binding</keyword>
<dbReference type="GO" id="GO:0003700">
    <property type="term" value="F:DNA-binding transcription factor activity"/>
    <property type="evidence" value="ECO:0007669"/>
    <property type="project" value="InterPro"/>
</dbReference>
<sequence>MDVRSDVRMDMRSDVRSDGGPVTRTELVTGDLDEAHGYLCRTYVGHRPRFSGDRAAFRFRAATADEGRFSLGRMTHTLGTRLVTEPRDFLVVVCVLDGAYAVEAGRDEARAVRGGFVALPPGGPAHARWPAAELGVVGITRSALARAALEVLGAPVTPLLAGPLSGERVRRWRGAVRFVSHELLDEASGAAGPLLRAEAVRLLSAVYLTTFPVLVGDRPGPNGTLPAAVRRARAFVDEHAHRDIGLTEIAEAARTSPRALQDGFRRVLGTTPTAYLREVRLDGAHLALRAADPTSGDTVAAIARSWGFAHLGRFAAAYRDRFGRTPRETLRE</sequence>
<dbReference type="Gene3D" id="1.10.10.60">
    <property type="entry name" value="Homeodomain-like"/>
    <property type="match status" value="1"/>
</dbReference>
<dbReference type="Pfam" id="PF12833">
    <property type="entry name" value="HTH_18"/>
    <property type="match status" value="1"/>
</dbReference>
<protein>
    <submittedName>
        <fullName evidence="6">AraC family transcriptional regulator</fullName>
    </submittedName>
</protein>
<feature type="region of interest" description="Disordered" evidence="4">
    <location>
        <begin position="1"/>
        <end position="23"/>
    </location>
</feature>
<dbReference type="AlphaFoldDB" id="A0A3M2LJQ4"/>
<dbReference type="GO" id="GO:0043565">
    <property type="term" value="F:sequence-specific DNA binding"/>
    <property type="evidence" value="ECO:0007669"/>
    <property type="project" value="InterPro"/>
</dbReference>
<dbReference type="EMBL" id="RFFG01000100">
    <property type="protein sequence ID" value="RMI37717.1"/>
    <property type="molecule type" value="Genomic_DNA"/>
</dbReference>
<evidence type="ECO:0000259" key="5">
    <source>
        <dbReference type="PROSITE" id="PS01124"/>
    </source>
</evidence>
<dbReference type="PROSITE" id="PS01124">
    <property type="entry name" value="HTH_ARAC_FAMILY_2"/>
    <property type="match status" value="1"/>
</dbReference>
<dbReference type="Proteomes" id="UP000282674">
    <property type="component" value="Unassembled WGS sequence"/>
</dbReference>
<dbReference type="RefSeq" id="WP_122198756.1">
    <property type="nucleotide sequence ID" value="NZ_JBHSKC010000015.1"/>
</dbReference>
<dbReference type="SUPFAM" id="SSF46689">
    <property type="entry name" value="Homeodomain-like"/>
    <property type="match status" value="2"/>
</dbReference>
<name>A0A3M2LJQ4_9ACTN</name>
<dbReference type="OrthoDB" id="5464689at2"/>
<feature type="compositionally biased region" description="Basic and acidic residues" evidence="4">
    <location>
        <begin position="1"/>
        <end position="17"/>
    </location>
</feature>
<evidence type="ECO:0000313" key="7">
    <source>
        <dbReference type="Proteomes" id="UP000282674"/>
    </source>
</evidence>
<dbReference type="PANTHER" id="PTHR46796">
    <property type="entry name" value="HTH-TYPE TRANSCRIPTIONAL ACTIVATOR RHAS-RELATED"/>
    <property type="match status" value="1"/>
</dbReference>
<evidence type="ECO:0000313" key="6">
    <source>
        <dbReference type="EMBL" id="RMI37717.1"/>
    </source>
</evidence>
<keyword evidence="3" id="KW-0804">Transcription</keyword>
<comment type="caution">
    <text evidence="6">The sequence shown here is derived from an EMBL/GenBank/DDBJ whole genome shotgun (WGS) entry which is preliminary data.</text>
</comment>
<evidence type="ECO:0000256" key="4">
    <source>
        <dbReference type="SAM" id="MobiDB-lite"/>
    </source>
</evidence>
<keyword evidence="1" id="KW-0805">Transcription regulation</keyword>
<accession>A0A3M2LJQ4</accession>
<evidence type="ECO:0000256" key="1">
    <source>
        <dbReference type="ARBA" id="ARBA00023015"/>
    </source>
</evidence>
<proteinExistence type="predicted"/>
<evidence type="ECO:0000256" key="3">
    <source>
        <dbReference type="ARBA" id="ARBA00023163"/>
    </source>
</evidence>
<dbReference type="InterPro" id="IPR035418">
    <property type="entry name" value="AraC-bd_2"/>
</dbReference>
<dbReference type="InterPro" id="IPR018060">
    <property type="entry name" value="HTH_AraC"/>
</dbReference>
<organism evidence="6 7">
    <name type="scientific">Actinomadura harenae</name>
    <dbReference type="NCBI Taxonomy" id="2483351"/>
    <lineage>
        <taxon>Bacteria</taxon>
        <taxon>Bacillati</taxon>
        <taxon>Actinomycetota</taxon>
        <taxon>Actinomycetes</taxon>
        <taxon>Streptosporangiales</taxon>
        <taxon>Thermomonosporaceae</taxon>
        <taxon>Actinomadura</taxon>
    </lineage>
</organism>
<dbReference type="Pfam" id="PF14525">
    <property type="entry name" value="AraC_binding_2"/>
    <property type="match status" value="1"/>
</dbReference>
<gene>
    <name evidence="6" type="ORF">EBO15_34965</name>
</gene>
<dbReference type="PANTHER" id="PTHR46796:SF12">
    <property type="entry name" value="HTH-TYPE DNA-BINDING TRANSCRIPTIONAL ACTIVATOR EUTR"/>
    <property type="match status" value="1"/>
</dbReference>
<dbReference type="SMART" id="SM00342">
    <property type="entry name" value="HTH_ARAC"/>
    <property type="match status" value="1"/>
</dbReference>
<dbReference type="InterPro" id="IPR009057">
    <property type="entry name" value="Homeodomain-like_sf"/>
</dbReference>
<dbReference type="InterPro" id="IPR050204">
    <property type="entry name" value="AraC_XylS_family_regulators"/>
</dbReference>
<keyword evidence="7" id="KW-1185">Reference proteome</keyword>
<evidence type="ECO:0000256" key="2">
    <source>
        <dbReference type="ARBA" id="ARBA00023125"/>
    </source>
</evidence>